<name>A0A1L3MIQ9_9MICO</name>
<dbReference type="Proteomes" id="UP000182938">
    <property type="component" value="Chromosome"/>
</dbReference>
<sequence>MRRPTLAIAAAAAVALSGAGIGTATAKGPDDRVGVSGTDLLTDEIGRSVNVKHLANIAPSGVLAEGVGTDLAFQDDKVFVGNYDGFSIIDVRNPRKPKTIVQVKCPGSQNDITVSGDLLYLSTDSSRSDDSCESTSQSATIKDSWEGIKIFDISDVRNPRYVKSVETACGSHTHTLVPGKGKTKGNDYLYVSSYSPRDEYPDCQTPHDLISIVKVDKAAPTKSEVIATPNLFPDGGNPGGPGPTPIAGRSATTGCHDITALPHKNLAAGACMGDGIIMDISSPEKPRVIERVQDNENFAFWHSATFNADATKVVFTDELGGGGAPTCNTDIGPNRGANAIYSLSKLGKLTFKSYYKIPRHQGETENCVAHNGSIIPVAGRDIMVQSWYQGGVSVWDFTNSKKPKELGYFERGPLPVSEGTGGTWSTYYYNGHLFSSDIARGFDVLKFNDKATKKADKVIMDEFNAQSQPKYKVR</sequence>
<keyword evidence="1" id="KW-0732">Signal</keyword>
<gene>
    <name evidence="2" type="ORF">ASJ30_12580</name>
</gene>
<protein>
    <recommendedName>
        <fullName evidence="4">LVIVD repeat-containing protein</fullName>
    </recommendedName>
</protein>
<evidence type="ECO:0000256" key="1">
    <source>
        <dbReference type="SAM" id="SignalP"/>
    </source>
</evidence>
<keyword evidence="3" id="KW-1185">Reference proteome</keyword>
<dbReference type="SUPFAM" id="SSF75011">
    <property type="entry name" value="3-carboxy-cis,cis-mucoante lactonizing enzyme"/>
    <property type="match status" value="1"/>
</dbReference>
<proteinExistence type="predicted"/>
<evidence type="ECO:0000313" key="2">
    <source>
        <dbReference type="EMBL" id="APH02263.1"/>
    </source>
</evidence>
<evidence type="ECO:0008006" key="4">
    <source>
        <dbReference type="Google" id="ProtNLM"/>
    </source>
</evidence>
<reference evidence="2 3" key="1">
    <citation type="submission" date="2015-11" db="EMBL/GenBank/DDBJ databases">
        <authorList>
            <person name="Zhang Y."/>
            <person name="Guo Z."/>
        </authorList>
    </citation>
    <scope>NUCLEOTIDE SEQUENCE [LARGE SCALE GENOMIC DNA]</scope>
    <source>
        <strain evidence="2 3">YFY001</strain>
    </source>
</reference>
<dbReference type="AlphaFoldDB" id="A0A1L3MIQ9"/>
<feature type="signal peptide" evidence="1">
    <location>
        <begin position="1"/>
        <end position="26"/>
    </location>
</feature>
<feature type="chain" id="PRO_5012814897" description="LVIVD repeat-containing protein" evidence="1">
    <location>
        <begin position="27"/>
        <end position="474"/>
    </location>
</feature>
<organism evidence="2 3">
    <name type="scientific">Janibacter indicus</name>
    <dbReference type="NCBI Taxonomy" id="857417"/>
    <lineage>
        <taxon>Bacteria</taxon>
        <taxon>Bacillati</taxon>
        <taxon>Actinomycetota</taxon>
        <taxon>Actinomycetes</taxon>
        <taxon>Micrococcales</taxon>
        <taxon>Intrasporangiaceae</taxon>
        <taxon>Janibacter</taxon>
    </lineage>
</organism>
<accession>A0A1L3MIQ9</accession>
<dbReference type="EMBL" id="CP013290">
    <property type="protein sequence ID" value="APH02263.1"/>
    <property type="molecule type" value="Genomic_DNA"/>
</dbReference>
<dbReference type="KEGG" id="jte:ASJ30_12580"/>
<evidence type="ECO:0000313" key="3">
    <source>
        <dbReference type="Proteomes" id="UP000182938"/>
    </source>
</evidence>
<dbReference type="RefSeq" id="WP_072625416.1">
    <property type="nucleotide sequence ID" value="NZ_CP013290.1"/>
</dbReference>